<evidence type="ECO:0008006" key="3">
    <source>
        <dbReference type="Google" id="ProtNLM"/>
    </source>
</evidence>
<dbReference type="Proteomes" id="UP000585437">
    <property type="component" value="Unassembled WGS sequence"/>
</dbReference>
<reference evidence="1 2" key="1">
    <citation type="submission" date="2020-08" db="EMBL/GenBank/DDBJ databases">
        <title>The Agave Microbiome: Exploring the role of microbial communities in plant adaptations to desert environments.</title>
        <authorList>
            <person name="Partida-Martinez L.P."/>
        </authorList>
    </citation>
    <scope>NUCLEOTIDE SEQUENCE [LARGE SCALE GENOMIC DNA]</scope>
    <source>
        <strain evidence="1 2">AS3.12</strain>
    </source>
</reference>
<keyword evidence="2" id="KW-1185">Reference proteome</keyword>
<dbReference type="EMBL" id="JACHBU010000004">
    <property type="protein sequence ID" value="MBB6509233.1"/>
    <property type="molecule type" value="Genomic_DNA"/>
</dbReference>
<sequence>MRWRAAISAGLCVMGLIVTGCQRPSEGVYFELSGRIFVFNYRVATANYLVTLRRVAAIPKESRARAEFEDPQGGPALFTEEKVLDVDDGLTLASPFVQCVRKDRPYRVAITLTGASGEVLQVIETTVTSDVDQSVIPAAPLVVGPAYTPNPDMFKADGSTDFSGRTGCPATP</sequence>
<name>A0A7X0JKE9_9HYPH</name>
<evidence type="ECO:0000313" key="1">
    <source>
        <dbReference type="EMBL" id="MBB6509233.1"/>
    </source>
</evidence>
<dbReference type="AlphaFoldDB" id="A0A7X0JKE9"/>
<comment type="caution">
    <text evidence="1">The sequence shown here is derived from an EMBL/GenBank/DDBJ whole genome shotgun (WGS) entry which is preliminary data.</text>
</comment>
<dbReference type="RefSeq" id="WP_092661898.1">
    <property type="nucleotide sequence ID" value="NZ_JACHBU010000004.1"/>
</dbReference>
<accession>A0A7X0JKE9</accession>
<dbReference type="PROSITE" id="PS51257">
    <property type="entry name" value="PROKAR_LIPOPROTEIN"/>
    <property type="match status" value="1"/>
</dbReference>
<evidence type="ECO:0000313" key="2">
    <source>
        <dbReference type="Proteomes" id="UP000585437"/>
    </source>
</evidence>
<proteinExistence type="predicted"/>
<organism evidence="1 2">
    <name type="scientific">Rhizobium soli</name>
    <dbReference type="NCBI Taxonomy" id="424798"/>
    <lineage>
        <taxon>Bacteria</taxon>
        <taxon>Pseudomonadati</taxon>
        <taxon>Pseudomonadota</taxon>
        <taxon>Alphaproteobacteria</taxon>
        <taxon>Hyphomicrobiales</taxon>
        <taxon>Rhizobiaceae</taxon>
        <taxon>Rhizobium/Agrobacterium group</taxon>
        <taxon>Rhizobium</taxon>
    </lineage>
</organism>
<protein>
    <recommendedName>
        <fullName evidence="3">Lipoprotein</fullName>
    </recommendedName>
</protein>
<gene>
    <name evidence="1" type="ORF">F4695_002590</name>
</gene>